<dbReference type="GO" id="GO:0005524">
    <property type="term" value="F:ATP binding"/>
    <property type="evidence" value="ECO:0007669"/>
    <property type="project" value="UniProtKB-KW"/>
</dbReference>
<proteinExistence type="inferred from homology"/>
<evidence type="ECO:0000256" key="4">
    <source>
        <dbReference type="ARBA" id="ARBA00022475"/>
    </source>
</evidence>
<name>A0A6N4A555_OENOE</name>
<comment type="similarity">
    <text evidence="2">Belongs to the ABC transporter superfamily.</text>
</comment>
<dbReference type="Pfam" id="PF00005">
    <property type="entry name" value="ABC_tran"/>
    <property type="match status" value="2"/>
</dbReference>
<feature type="domain" description="ABC transporter" evidence="9">
    <location>
        <begin position="3"/>
        <end position="235"/>
    </location>
</feature>
<keyword evidence="5" id="KW-0547">Nucleotide-binding</keyword>
<dbReference type="PANTHER" id="PTHR43553:SF27">
    <property type="entry name" value="ENERGY-COUPLING FACTOR TRANSPORTER ATP-BINDING PROTEIN ECFA2"/>
    <property type="match status" value="1"/>
</dbReference>
<reference evidence="10 11" key="1">
    <citation type="journal article" date="2016" name="BMC Genomics">
        <title>Consensus pan-genome assembly of the specialised wine bacterium Oenococcus oeni.</title>
        <authorList>
            <person name="Sternes P.R."/>
            <person name="Borneman A.R."/>
        </authorList>
    </citation>
    <scope>NUCLEOTIDE SEQUENCE [LARGE SCALE GENOMIC DNA]</scope>
    <source>
        <strain evidence="10 11">AWRIB661</strain>
    </source>
</reference>
<dbReference type="InterPro" id="IPR015856">
    <property type="entry name" value="ABC_transpr_CbiO/EcfA_su"/>
</dbReference>
<dbReference type="InterPro" id="IPR027417">
    <property type="entry name" value="P-loop_NTPase"/>
</dbReference>
<dbReference type="PROSITE" id="PS50893">
    <property type="entry name" value="ABC_TRANSPORTER_2"/>
    <property type="match status" value="2"/>
</dbReference>
<dbReference type="CDD" id="cd03225">
    <property type="entry name" value="ABC_cobalt_CbiO_domain1"/>
    <property type="match status" value="2"/>
</dbReference>
<keyword evidence="3" id="KW-0813">Transport</keyword>
<evidence type="ECO:0000256" key="6">
    <source>
        <dbReference type="ARBA" id="ARBA00022840"/>
    </source>
</evidence>
<dbReference type="SUPFAM" id="SSF52540">
    <property type="entry name" value="P-loop containing nucleoside triphosphate hydrolases"/>
    <property type="match status" value="2"/>
</dbReference>
<keyword evidence="4" id="KW-1003">Cell membrane</keyword>
<evidence type="ECO:0000256" key="3">
    <source>
        <dbReference type="ARBA" id="ARBA00022448"/>
    </source>
</evidence>
<dbReference type="PROSITE" id="PS00211">
    <property type="entry name" value="ABC_TRANSPORTER_1"/>
    <property type="match status" value="2"/>
</dbReference>
<dbReference type="InterPro" id="IPR050095">
    <property type="entry name" value="ECF_ABC_transporter_ATP-bd"/>
</dbReference>
<evidence type="ECO:0000256" key="8">
    <source>
        <dbReference type="ARBA" id="ARBA00023136"/>
    </source>
</evidence>
<dbReference type="SMART" id="SM00382">
    <property type="entry name" value="AAA"/>
    <property type="match status" value="2"/>
</dbReference>
<comment type="caution">
    <text evidence="10">The sequence shown here is derived from an EMBL/GenBank/DDBJ whole genome shotgun (WGS) entry which is preliminary data.</text>
</comment>
<dbReference type="Proteomes" id="UP000181728">
    <property type="component" value="Unassembled WGS sequence"/>
</dbReference>
<protein>
    <submittedName>
        <fullName evidence="10">Energy-coupling factor ABC transporter ATP-binding protein</fullName>
    </submittedName>
</protein>
<evidence type="ECO:0000256" key="5">
    <source>
        <dbReference type="ARBA" id="ARBA00022741"/>
    </source>
</evidence>
<keyword evidence="6 10" id="KW-0067">ATP-binding</keyword>
<dbReference type="RefSeq" id="WP_071449056.1">
    <property type="nucleotide sequence ID" value="NZ_MLOK01000050.1"/>
</dbReference>
<evidence type="ECO:0000259" key="9">
    <source>
        <dbReference type="PROSITE" id="PS50893"/>
    </source>
</evidence>
<feature type="domain" description="ABC transporter" evidence="9">
    <location>
        <begin position="241"/>
        <end position="458"/>
    </location>
</feature>
<evidence type="ECO:0000256" key="1">
    <source>
        <dbReference type="ARBA" id="ARBA00004202"/>
    </source>
</evidence>
<dbReference type="InterPro" id="IPR017871">
    <property type="entry name" value="ABC_transporter-like_CS"/>
</dbReference>
<dbReference type="AlphaFoldDB" id="A0A6N4A555"/>
<dbReference type="InterPro" id="IPR003439">
    <property type="entry name" value="ABC_transporter-like_ATP-bd"/>
</dbReference>
<dbReference type="GO" id="GO:0043190">
    <property type="term" value="C:ATP-binding cassette (ABC) transporter complex"/>
    <property type="evidence" value="ECO:0007669"/>
    <property type="project" value="TreeGrafter"/>
</dbReference>
<sequence length="458" mass="52047">MTTSLCHVSLSYGDKKIINDLNIEFQDASFNLLIGPSGIGKSTFLRILAGFYPQIEGKVIVADNAIDSLPANLRARYVGFLFQDPNTQFAMTTAFEELVFTLENLQTPRNEIRERVQKAIDFVGINQFSNSKINSLSGGEKQKVALAVIVAMESKLLLLDEPFANIDQASREYLLKKLKQLQASGTTIIVVDHDLSAYEKLADQVWLMADKKIEPISEEEFKKRLPAHQSFDFAIPKKGRLVCDDVTIKIGDRKLFSVNHLSLAESGITLLTGDNGTGKSTFFSALTRLKDYEGKIAYIGKDISKLKIPRYMKEVALVFQNSEKQYLRMTVSEELDLSLEQTRYPVDWPSEVVDEYLQRLNLFGLGDQIIYQLSGGQKKKLQLIVMLIMETPILLLDEPLAGLDFQSVEQVSKILREIADRKRQRFVIISHQLDRLLPKVDFYLRLENQTLKYQEHLL</sequence>
<organism evidence="10 11">
    <name type="scientific">Oenococcus oeni</name>
    <name type="common">Leuconostoc oenos</name>
    <dbReference type="NCBI Taxonomy" id="1247"/>
    <lineage>
        <taxon>Bacteria</taxon>
        <taxon>Bacillati</taxon>
        <taxon>Bacillota</taxon>
        <taxon>Bacilli</taxon>
        <taxon>Lactobacillales</taxon>
        <taxon>Lactobacillaceae</taxon>
        <taxon>Oenococcus</taxon>
    </lineage>
</organism>
<dbReference type="InterPro" id="IPR003593">
    <property type="entry name" value="AAA+_ATPase"/>
</dbReference>
<evidence type="ECO:0000256" key="7">
    <source>
        <dbReference type="ARBA" id="ARBA00022967"/>
    </source>
</evidence>
<dbReference type="GO" id="GO:0016887">
    <property type="term" value="F:ATP hydrolysis activity"/>
    <property type="evidence" value="ECO:0007669"/>
    <property type="project" value="InterPro"/>
</dbReference>
<evidence type="ECO:0000313" key="10">
    <source>
        <dbReference type="EMBL" id="OIM20729.1"/>
    </source>
</evidence>
<dbReference type="Gene3D" id="3.40.50.300">
    <property type="entry name" value="P-loop containing nucleotide triphosphate hydrolases"/>
    <property type="match status" value="2"/>
</dbReference>
<gene>
    <name evidence="10" type="ORF">ATX59_07365</name>
</gene>
<evidence type="ECO:0000256" key="2">
    <source>
        <dbReference type="ARBA" id="ARBA00005417"/>
    </source>
</evidence>
<evidence type="ECO:0000313" key="11">
    <source>
        <dbReference type="Proteomes" id="UP000181728"/>
    </source>
</evidence>
<keyword evidence="8" id="KW-0472">Membrane</keyword>
<accession>A0A6N4A555</accession>
<dbReference type="EMBL" id="MLOK01000050">
    <property type="protein sequence ID" value="OIM20729.1"/>
    <property type="molecule type" value="Genomic_DNA"/>
</dbReference>
<dbReference type="GO" id="GO:0042626">
    <property type="term" value="F:ATPase-coupled transmembrane transporter activity"/>
    <property type="evidence" value="ECO:0007669"/>
    <property type="project" value="TreeGrafter"/>
</dbReference>
<comment type="subcellular location">
    <subcellularLocation>
        <location evidence="1">Cell membrane</location>
        <topology evidence="1">Peripheral membrane protein</topology>
    </subcellularLocation>
</comment>
<keyword evidence="7" id="KW-1278">Translocase</keyword>
<dbReference type="PANTHER" id="PTHR43553">
    <property type="entry name" value="HEAVY METAL TRANSPORTER"/>
    <property type="match status" value="1"/>
</dbReference>